<dbReference type="InterPro" id="IPR050072">
    <property type="entry name" value="Peptidase_M20A"/>
</dbReference>
<evidence type="ECO:0000256" key="5">
    <source>
        <dbReference type="ARBA" id="ARBA00022833"/>
    </source>
</evidence>
<dbReference type="SUPFAM" id="SSF55031">
    <property type="entry name" value="Bacterial exopeptidase dimerisation domain"/>
    <property type="match status" value="1"/>
</dbReference>
<evidence type="ECO:0000256" key="4">
    <source>
        <dbReference type="ARBA" id="ARBA00022801"/>
    </source>
</evidence>
<organism evidence="7 8">
    <name type="scientific">Tsuneonella dongtanensis</name>
    <dbReference type="NCBI Taxonomy" id="692370"/>
    <lineage>
        <taxon>Bacteria</taxon>
        <taxon>Pseudomonadati</taxon>
        <taxon>Pseudomonadota</taxon>
        <taxon>Alphaproteobacteria</taxon>
        <taxon>Sphingomonadales</taxon>
        <taxon>Erythrobacteraceae</taxon>
        <taxon>Tsuneonella</taxon>
    </lineage>
</organism>
<dbReference type="EC" id="3.5.1.18" evidence="7"/>
<dbReference type="PANTHER" id="PTHR43808:SF8">
    <property type="entry name" value="PEPTIDASE M20 DIMERISATION DOMAIN-CONTAINING PROTEIN"/>
    <property type="match status" value="1"/>
</dbReference>
<dbReference type="STRING" id="692370.A6F68_00096"/>
<keyword evidence="3" id="KW-0479">Metal-binding</keyword>
<comment type="cofactor">
    <cofactor evidence="1">
        <name>Zn(2+)</name>
        <dbReference type="ChEBI" id="CHEBI:29105"/>
    </cofactor>
</comment>
<dbReference type="GO" id="GO:0046872">
    <property type="term" value="F:metal ion binding"/>
    <property type="evidence" value="ECO:0007669"/>
    <property type="project" value="UniProtKB-KW"/>
</dbReference>
<dbReference type="Gene3D" id="3.40.630.10">
    <property type="entry name" value="Zn peptidases"/>
    <property type="match status" value="2"/>
</dbReference>
<name>A0A1B2A920_9SPHN</name>
<reference evidence="7 8" key="1">
    <citation type="submission" date="2016-07" db="EMBL/GenBank/DDBJ databases">
        <title>Complete genome sequence of Altererythrobacter dongtanensis KCTC 22672, a type strain with esterase isolated from tidal flat.</title>
        <authorList>
            <person name="Cheng H."/>
            <person name="Wu Y.-H."/>
            <person name="Zhou P."/>
            <person name="Huo Y.-Y."/>
            <person name="Wang C.-S."/>
            <person name="Xu X.-W."/>
        </authorList>
    </citation>
    <scope>NUCLEOTIDE SEQUENCE [LARGE SCALE GENOMIC DNA]</scope>
    <source>
        <strain evidence="7 8">KCTC 22672</strain>
    </source>
</reference>
<dbReference type="OrthoDB" id="9809784at2"/>
<keyword evidence="4 7" id="KW-0378">Hydrolase</keyword>
<evidence type="ECO:0000256" key="3">
    <source>
        <dbReference type="ARBA" id="ARBA00022723"/>
    </source>
</evidence>
<feature type="domain" description="Peptidase M20 dimerisation" evidence="6">
    <location>
        <begin position="175"/>
        <end position="280"/>
    </location>
</feature>
<keyword evidence="5" id="KW-0862">Zinc</keyword>
<evidence type="ECO:0000259" key="6">
    <source>
        <dbReference type="Pfam" id="PF07687"/>
    </source>
</evidence>
<accession>A0A1B2A920</accession>
<dbReference type="AlphaFoldDB" id="A0A1B2A920"/>
<dbReference type="EMBL" id="CP016591">
    <property type="protein sequence ID" value="ANY18632.1"/>
    <property type="molecule type" value="Genomic_DNA"/>
</dbReference>
<dbReference type="SUPFAM" id="SSF53187">
    <property type="entry name" value="Zn-dependent exopeptidases"/>
    <property type="match status" value="1"/>
</dbReference>
<dbReference type="Pfam" id="PF01546">
    <property type="entry name" value="Peptidase_M20"/>
    <property type="match status" value="1"/>
</dbReference>
<evidence type="ECO:0000256" key="1">
    <source>
        <dbReference type="ARBA" id="ARBA00001947"/>
    </source>
</evidence>
<dbReference type="KEGG" id="ado:A6F68_00096"/>
<dbReference type="RefSeq" id="WP_067674817.1">
    <property type="nucleotide sequence ID" value="NZ_CP016591.1"/>
</dbReference>
<evidence type="ECO:0000313" key="7">
    <source>
        <dbReference type="EMBL" id="ANY18632.1"/>
    </source>
</evidence>
<protein>
    <submittedName>
        <fullName evidence="7">Putative succinyl-diaminopimelate desuccinylase</fullName>
        <ecNumber evidence="7">3.5.1.18</ecNumber>
    </submittedName>
</protein>
<evidence type="ECO:0000256" key="2">
    <source>
        <dbReference type="ARBA" id="ARBA00006247"/>
    </source>
</evidence>
<dbReference type="CDD" id="cd08659">
    <property type="entry name" value="M20_ArgE_DapE-like"/>
    <property type="match status" value="1"/>
</dbReference>
<dbReference type="Gene3D" id="3.30.70.360">
    <property type="match status" value="1"/>
</dbReference>
<dbReference type="Pfam" id="PF07687">
    <property type="entry name" value="M20_dimer"/>
    <property type="match status" value="1"/>
</dbReference>
<dbReference type="PANTHER" id="PTHR43808">
    <property type="entry name" value="ACETYLORNITHINE DEACETYLASE"/>
    <property type="match status" value="1"/>
</dbReference>
<dbReference type="Proteomes" id="UP000092932">
    <property type="component" value="Chromosome"/>
</dbReference>
<dbReference type="InterPro" id="IPR011650">
    <property type="entry name" value="Peptidase_M20_dimer"/>
</dbReference>
<gene>
    <name evidence="7" type="primary">dapE_2</name>
    <name evidence="7" type="ORF">A6F68_00096</name>
</gene>
<dbReference type="PATRIC" id="fig|692370.5.peg.102"/>
<comment type="similarity">
    <text evidence="2">Belongs to the peptidase M20A family.</text>
</comment>
<evidence type="ECO:0000313" key="8">
    <source>
        <dbReference type="Proteomes" id="UP000092932"/>
    </source>
</evidence>
<proteinExistence type="inferred from homology"/>
<dbReference type="GO" id="GO:0009014">
    <property type="term" value="F:succinyl-diaminopimelate desuccinylase activity"/>
    <property type="evidence" value="ECO:0007669"/>
    <property type="project" value="UniProtKB-EC"/>
</dbReference>
<sequence length="378" mass="40125">MIDDNWTVELSQKLIRLDTVDPPGNEEAAARVVAQALAEYGIDAELQSIGPGRSNLVARVKGSGEADALIYSAHFDTIPVNADEWSVDPFGGEVKDGRLYGRGSTDMKAAMAAMVAAAIQLKESGQPLKGDLVLAFTAAENTDCRGAHLLVESGILEGAGALLISEPTSLKVFVTEKGALWLRASATGVYGHNAFSEDRDGDRGNAIIRMAEFLTRVRDLELDAPVHRHLGPPTINVGLIEGGISRPLIPPSCSASIDIRTVPGLTNDAIIKAFEAIAGEYVTIEYVDFKPVVDTADDHPFVELCMASCESVFGSAPELTGVPYYTDGAIIAPALHIPMVILGPGDVGKSGSIDEYVDLDKLALAQQAYVEIARRALL</sequence>
<dbReference type="InterPro" id="IPR036264">
    <property type="entry name" value="Bact_exopeptidase_dim_dom"/>
</dbReference>
<keyword evidence="8" id="KW-1185">Reference proteome</keyword>
<dbReference type="InterPro" id="IPR002933">
    <property type="entry name" value="Peptidase_M20"/>
</dbReference>